<dbReference type="AlphaFoldDB" id="A0A1R1LHV4"/>
<evidence type="ECO:0000313" key="2">
    <source>
        <dbReference type="EMBL" id="OMH27090.1"/>
    </source>
</evidence>
<name>A0A1R1LHV4_9MICC</name>
<evidence type="ECO:0000256" key="1">
    <source>
        <dbReference type="SAM" id="Phobius"/>
    </source>
</evidence>
<feature type="transmembrane region" description="Helical" evidence="1">
    <location>
        <begin position="7"/>
        <end position="26"/>
    </location>
</feature>
<comment type="caution">
    <text evidence="2">The sequence shown here is derived from an EMBL/GenBank/DDBJ whole genome shotgun (WGS) entry which is preliminary data.</text>
</comment>
<protein>
    <submittedName>
        <fullName evidence="2">Uncharacterized protein</fullName>
    </submittedName>
</protein>
<gene>
    <name evidence="2" type="ORF">BKD30_04190</name>
</gene>
<reference evidence="2 3" key="1">
    <citation type="submission" date="2016-12" db="EMBL/GenBank/DDBJ databases">
        <title>Draft genome of Tersicoccus phoenicis 1P05MA.</title>
        <authorList>
            <person name="Nakajima Y."/>
            <person name="Yoshizawa S."/>
            <person name="Nakamura K."/>
            <person name="Ogura Y."/>
            <person name="Hayashi T."/>
            <person name="Kogure K."/>
        </authorList>
    </citation>
    <scope>NUCLEOTIDE SEQUENCE [LARGE SCALE GENOMIC DNA]</scope>
    <source>
        <strain evidence="2 3">1p05MA</strain>
    </source>
</reference>
<feature type="transmembrane region" description="Helical" evidence="1">
    <location>
        <begin position="32"/>
        <end position="60"/>
    </location>
</feature>
<feature type="transmembrane region" description="Helical" evidence="1">
    <location>
        <begin position="67"/>
        <end position="85"/>
    </location>
</feature>
<dbReference type="STRING" id="554083.BKD30_04190"/>
<dbReference type="Proteomes" id="UP000187085">
    <property type="component" value="Unassembled WGS sequence"/>
</dbReference>
<organism evidence="2 3">
    <name type="scientific">Tersicoccus phoenicis</name>
    <dbReference type="NCBI Taxonomy" id="554083"/>
    <lineage>
        <taxon>Bacteria</taxon>
        <taxon>Bacillati</taxon>
        <taxon>Actinomycetota</taxon>
        <taxon>Actinomycetes</taxon>
        <taxon>Micrococcales</taxon>
        <taxon>Micrococcaceae</taxon>
        <taxon>Tersicoccus</taxon>
    </lineage>
</organism>
<evidence type="ECO:0000313" key="3">
    <source>
        <dbReference type="Proteomes" id="UP000187085"/>
    </source>
</evidence>
<keyword evidence="3" id="KW-1185">Reference proteome</keyword>
<keyword evidence="1" id="KW-0472">Membrane</keyword>
<dbReference type="EMBL" id="MRDE01000017">
    <property type="protein sequence ID" value="OMH27090.1"/>
    <property type="molecule type" value="Genomic_DNA"/>
</dbReference>
<sequence length="86" mass="9431">MVVIDLIWLVFTLLGTAISFALSSFVDQTLSWYLLVVLVLAAYAAFVTVPMSAVLTIVLIRQRRWPWLLVPALVIGAVIVGMLAVT</sequence>
<proteinExistence type="predicted"/>
<keyword evidence="1" id="KW-0812">Transmembrane</keyword>
<keyword evidence="1" id="KW-1133">Transmembrane helix</keyword>
<accession>A0A1R1LHV4</accession>